<sequence>MSNKARSASGMANFQSTRTLGNSENCRRKRFPATGPNFRGPGRRPAKCQRNNYRIGDELLRTTHGSPLA</sequence>
<dbReference type="OrthoDB" id="200924at2759"/>
<accession>A0A016T6Z5</accession>
<dbReference type="AlphaFoldDB" id="A0A016T6Z5"/>
<comment type="caution">
    <text evidence="2">The sequence shown here is derived from an EMBL/GenBank/DDBJ whole genome shotgun (WGS) entry which is preliminary data.</text>
</comment>
<proteinExistence type="predicted"/>
<name>A0A016T6Z5_9BILA</name>
<evidence type="ECO:0000313" key="2">
    <source>
        <dbReference type="EMBL" id="EYB98437.1"/>
    </source>
</evidence>
<dbReference type="Proteomes" id="UP000024635">
    <property type="component" value="Unassembled WGS sequence"/>
</dbReference>
<evidence type="ECO:0000313" key="3">
    <source>
        <dbReference type="Proteomes" id="UP000024635"/>
    </source>
</evidence>
<feature type="compositionally biased region" description="Polar residues" evidence="1">
    <location>
        <begin position="1"/>
        <end position="24"/>
    </location>
</feature>
<gene>
    <name evidence="2" type="primary">Acey_s0131.g1625</name>
    <name evidence="2" type="ORF">Y032_0131g1625</name>
</gene>
<feature type="region of interest" description="Disordered" evidence="1">
    <location>
        <begin position="1"/>
        <end position="49"/>
    </location>
</feature>
<reference evidence="3" key="1">
    <citation type="journal article" date="2015" name="Nat. Genet.">
        <title>The genome and transcriptome of the zoonotic hookworm Ancylostoma ceylanicum identify infection-specific gene families.</title>
        <authorList>
            <person name="Schwarz E.M."/>
            <person name="Hu Y."/>
            <person name="Antoshechkin I."/>
            <person name="Miller M.M."/>
            <person name="Sternberg P.W."/>
            <person name="Aroian R.V."/>
        </authorList>
    </citation>
    <scope>NUCLEOTIDE SEQUENCE</scope>
    <source>
        <strain evidence="3">HY135</strain>
    </source>
</reference>
<evidence type="ECO:0000256" key="1">
    <source>
        <dbReference type="SAM" id="MobiDB-lite"/>
    </source>
</evidence>
<keyword evidence="3" id="KW-1185">Reference proteome</keyword>
<organism evidence="2 3">
    <name type="scientific">Ancylostoma ceylanicum</name>
    <dbReference type="NCBI Taxonomy" id="53326"/>
    <lineage>
        <taxon>Eukaryota</taxon>
        <taxon>Metazoa</taxon>
        <taxon>Ecdysozoa</taxon>
        <taxon>Nematoda</taxon>
        <taxon>Chromadorea</taxon>
        <taxon>Rhabditida</taxon>
        <taxon>Rhabditina</taxon>
        <taxon>Rhabditomorpha</taxon>
        <taxon>Strongyloidea</taxon>
        <taxon>Ancylostomatidae</taxon>
        <taxon>Ancylostomatinae</taxon>
        <taxon>Ancylostoma</taxon>
    </lineage>
</organism>
<protein>
    <submittedName>
        <fullName evidence="2">Uncharacterized protein</fullName>
    </submittedName>
</protein>
<dbReference type="EMBL" id="JARK01001467">
    <property type="protein sequence ID" value="EYB98437.1"/>
    <property type="molecule type" value="Genomic_DNA"/>
</dbReference>